<evidence type="ECO:0000256" key="2">
    <source>
        <dbReference type="ARBA" id="ARBA00022475"/>
    </source>
</evidence>
<accession>A0ABU0FIN7</accession>
<evidence type="ECO:0000313" key="7">
    <source>
        <dbReference type="EMBL" id="MDQ0394371.1"/>
    </source>
</evidence>
<feature type="transmembrane region" description="Helical" evidence="6">
    <location>
        <begin position="114"/>
        <end position="134"/>
    </location>
</feature>
<dbReference type="RefSeq" id="WP_307431261.1">
    <property type="nucleotide sequence ID" value="NZ_JAUSVK010000001.1"/>
</dbReference>
<keyword evidence="3 6" id="KW-0812">Transmembrane</keyword>
<feature type="transmembrane region" description="Helical" evidence="6">
    <location>
        <begin position="71"/>
        <end position="102"/>
    </location>
</feature>
<evidence type="ECO:0000256" key="4">
    <source>
        <dbReference type="ARBA" id="ARBA00022989"/>
    </source>
</evidence>
<evidence type="ECO:0000313" key="8">
    <source>
        <dbReference type="Proteomes" id="UP001237448"/>
    </source>
</evidence>
<comment type="subcellular location">
    <subcellularLocation>
        <location evidence="1">Cell membrane</location>
        <topology evidence="1">Multi-pass membrane protein</topology>
    </subcellularLocation>
</comment>
<evidence type="ECO:0000256" key="1">
    <source>
        <dbReference type="ARBA" id="ARBA00004651"/>
    </source>
</evidence>
<gene>
    <name evidence="7" type="ORF">J3R73_004163</name>
</gene>
<dbReference type="PANTHER" id="PTHR32196:SF72">
    <property type="entry name" value="RIBOSE IMPORT PERMEASE PROTEIN RBSC"/>
    <property type="match status" value="1"/>
</dbReference>
<keyword evidence="2" id="KW-1003">Cell membrane</keyword>
<keyword evidence="8" id="KW-1185">Reference proteome</keyword>
<keyword evidence="4 6" id="KW-1133">Transmembrane helix</keyword>
<evidence type="ECO:0000256" key="5">
    <source>
        <dbReference type="ARBA" id="ARBA00023136"/>
    </source>
</evidence>
<organism evidence="7 8">
    <name type="scientific">Labrys monachus</name>
    <dbReference type="NCBI Taxonomy" id="217067"/>
    <lineage>
        <taxon>Bacteria</taxon>
        <taxon>Pseudomonadati</taxon>
        <taxon>Pseudomonadota</taxon>
        <taxon>Alphaproteobacteria</taxon>
        <taxon>Hyphomicrobiales</taxon>
        <taxon>Xanthobacteraceae</taxon>
        <taxon>Labrys</taxon>
    </lineage>
</organism>
<dbReference type="InterPro" id="IPR001851">
    <property type="entry name" value="ABC_transp_permease"/>
</dbReference>
<feature type="transmembrane region" description="Helical" evidence="6">
    <location>
        <begin position="310"/>
        <end position="330"/>
    </location>
</feature>
<dbReference type="CDD" id="cd06579">
    <property type="entry name" value="TM_PBP1_transp_AraH_like"/>
    <property type="match status" value="1"/>
</dbReference>
<comment type="caution">
    <text evidence="7">The sequence shown here is derived from an EMBL/GenBank/DDBJ whole genome shotgun (WGS) entry which is preliminary data.</text>
</comment>
<name>A0ABU0FIN7_9HYPH</name>
<dbReference type="EMBL" id="JAUSVK010000001">
    <property type="protein sequence ID" value="MDQ0394371.1"/>
    <property type="molecule type" value="Genomic_DNA"/>
</dbReference>
<feature type="transmembrane region" description="Helical" evidence="6">
    <location>
        <begin position="140"/>
        <end position="158"/>
    </location>
</feature>
<evidence type="ECO:0000256" key="3">
    <source>
        <dbReference type="ARBA" id="ARBA00022692"/>
    </source>
</evidence>
<dbReference type="Pfam" id="PF02653">
    <property type="entry name" value="BPD_transp_2"/>
    <property type="match status" value="1"/>
</dbReference>
<feature type="transmembrane region" description="Helical" evidence="6">
    <location>
        <begin position="179"/>
        <end position="200"/>
    </location>
</feature>
<evidence type="ECO:0000256" key="6">
    <source>
        <dbReference type="SAM" id="Phobius"/>
    </source>
</evidence>
<sequence>MEAKAYQATKPDRAAARPSGLDLRARRFAVWAVRYGTFIGLVIWLVAMSFSSDYFLTGLNLLNVAKQTSPIIVMGVGATFVMATGGIDLSVGSIVALVSCLATAWLADGVPPGLAILGVLGVGAGLGVINGFLVRLGIPPFIATLAGLVSIRGLAFVYSNGYAKPITDPFVLWIGRGSLAGVDVPILIAAVVAAVGMFALNRTQFGIHALALGGREEAARVMGLPNGRLKILVYAISGGLAALGGIIVAARLSNGSPNAGIGLELDVISAVVLGGTSLFGGSATVLGTIVGALFISFIRNGLNLLDVNPYWVQVVTGIVLVAAVLLNTIMNKRVEQWARISASDE</sequence>
<feature type="transmembrane region" description="Helical" evidence="6">
    <location>
        <begin position="231"/>
        <end position="253"/>
    </location>
</feature>
<feature type="transmembrane region" description="Helical" evidence="6">
    <location>
        <begin position="265"/>
        <end position="298"/>
    </location>
</feature>
<reference evidence="7 8" key="1">
    <citation type="submission" date="2023-07" db="EMBL/GenBank/DDBJ databases">
        <title>Genomic Encyclopedia of Type Strains, Phase IV (KMG-IV): sequencing the most valuable type-strain genomes for metagenomic binning, comparative biology and taxonomic classification.</title>
        <authorList>
            <person name="Goeker M."/>
        </authorList>
    </citation>
    <scope>NUCLEOTIDE SEQUENCE [LARGE SCALE GENOMIC DNA]</scope>
    <source>
        <strain evidence="7 8">DSM 5896</strain>
    </source>
</reference>
<proteinExistence type="predicted"/>
<feature type="transmembrane region" description="Helical" evidence="6">
    <location>
        <begin position="28"/>
        <end position="51"/>
    </location>
</feature>
<protein>
    <submittedName>
        <fullName evidence="7">Ribose/xylose/arabinose/galactoside ABC-type transport system permease subunit</fullName>
    </submittedName>
</protein>
<keyword evidence="5 6" id="KW-0472">Membrane</keyword>
<dbReference type="PANTHER" id="PTHR32196">
    <property type="entry name" value="ABC TRANSPORTER PERMEASE PROTEIN YPHD-RELATED-RELATED"/>
    <property type="match status" value="1"/>
</dbReference>
<dbReference type="Proteomes" id="UP001237448">
    <property type="component" value="Unassembled WGS sequence"/>
</dbReference>